<feature type="signal peptide" evidence="2">
    <location>
        <begin position="1"/>
        <end position="20"/>
    </location>
</feature>
<feature type="compositionally biased region" description="Low complexity" evidence="1">
    <location>
        <begin position="62"/>
        <end position="73"/>
    </location>
</feature>
<evidence type="ECO:0000313" key="3">
    <source>
        <dbReference type="EMBL" id="BAC79679.1"/>
    </source>
</evidence>
<evidence type="ECO:0000313" key="4">
    <source>
        <dbReference type="EMBL" id="BAC83589.1"/>
    </source>
</evidence>
<dbReference type="EMBL" id="AP003960">
    <property type="protein sequence ID" value="BAC79679.1"/>
    <property type="molecule type" value="Genomic_DNA"/>
</dbReference>
<sequence length="132" mass="14167">MSAVKVMILAGVVIVIIVSSQDPRRGLCVACHRCHHYLGNSHSCGCGSRTYDVPALQRDGAENPTPAAAAPTEPRSRITPTRATSRPVSRTCELTSPVRPTTLFDRGLGLMRTRAAQFVMAHRLEATVSPSS</sequence>
<feature type="chain" id="PRO_5010144735" description="Secreted protein" evidence="2">
    <location>
        <begin position="21"/>
        <end position="132"/>
    </location>
</feature>
<evidence type="ECO:0000313" key="5">
    <source>
        <dbReference type="Proteomes" id="UP000000763"/>
    </source>
</evidence>
<dbReference type="Proteomes" id="UP000000763">
    <property type="component" value="Chromosome 7"/>
</dbReference>
<keyword evidence="2" id="KW-0732">Signal</keyword>
<feature type="region of interest" description="Disordered" evidence="1">
    <location>
        <begin position="57"/>
        <end position="92"/>
    </location>
</feature>
<accession>Q7XIJ0</accession>
<evidence type="ECO:0000256" key="2">
    <source>
        <dbReference type="SAM" id="SignalP"/>
    </source>
</evidence>
<reference evidence="4" key="2">
    <citation type="submission" date="2001-12" db="EMBL/GenBank/DDBJ databases">
        <title>Oryza sativa nipponbare(GA3) genomic DNA, chromosome 7, PAC clone:P0534A03.</title>
        <authorList>
            <person name="Sasaki T."/>
            <person name="Matsumoto T."/>
            <person name="Yamamoto K."/>
        </authorList>
    </citation>
    <scope>NUCLEOTIDE SEQUENCE</scope>
</reference>
<proteinExistence type="predicted"/>
<name>Q7XIJ0_ORYSJ</name>
<reference evidence="5" key="3">
    <citation type="journal article" date="2005" name="Nature">
        <title>The map-based sequence of the rice genome.</title>
        <authorList>
            <consortium name="International rice genome sequencing project (IRGSP)"/>
            <person name="Matsumoto T."/>
            <person name="Wu J."/>
            <person name="Kanamori H."/>
            <person name="Katayose Y."/>
            <person name="Fujisawa M."/>
            <person name="Namiki N."/>
            <person name="Mizuno H."/>
            <person name="Yamamoto K."/>
            <person name="Antonio B.A."/>
            <person name="Baba T."/>
            <person name="Sakata K."/>
            <person name="Nagamura Y."/>
            <person name="Aoki H."/>
            <person name="Arikawa K."/>
            <person name="Arita K."/>
            <person name="Bito T."/>
            <person name="Chiden Y."/>
            <person name="Fujitsuka N."/>
            <person name="Fukunaka R."/>
            <person name="Hamada M."/>
            <person name="Harada C."/>
            <person name="Hayashi A."/>
            <person name="Hijishita S."/>
            <person name="Honda M."/>
            <person name="Hosokawa S."/>
            <person name="Ichikawa Y."/>
            <person name="Idonuma A."/>
            <person name="Iijima M."/>
            <person name="Ikeda M."/>
            <person name="Ikeno M."/>
            <person name="Ito K."/>
            <person name="Ito S."/>
            <person name="Ito T."/>
            <person name="Ito Y."/>
            <person name="Ito Y."/>
            <person name="Iwabuchi A."/>
            <person name="Kamiya K."/>
            <person name="Karasawa W."/>
            <person name="Kurita K."/>
            <person name="Katagiri S."/>
            <person name="Kikuta A."/>
            <person name="Kobayashi H."/>
            <person name="Kobayashi N."/>
            <person name="Machita K."/>
            <person name="Maehara T."/>
            <person name="Masukawa M."/>
            <person name="Mizubayashi T."/>
            <person name="Mukai Y."/>
            <person name="Nagasaki H."/>
            <person name="Nagata Y."/>
            <person name="Naito S."/>
            <person name="Nakashima M."/>
            <person name="Nakama Y."/>
            <person name="Nakamichi Y."/>
            <person name="Nakamura M."/>
            <person name="Meguro A."/>
            <person name="Negishi M."/>
            <person name="Ohta I."/>
            <person name="Ohta T."/>
            <person name="Okamoto M."/>
            <person name="Ono N."/>
            <person name="Saji S."/>
            <person name="Sakaguchi M."/>
            <person name="Sakai K."/>
            <person name="Shibata M."/>
            <person name="Shimokawa T."/>
            <person name="Song J."/>
            <person name="Takazaki Y."/>
            <person name="Terasawa K."/>
            <person name="Tsugane M."/>
            <person name="Tsuji K."/>
            <person name="Ueda S."/>
            <person name="Waki K."/>
            <person name="Yamagata H."/>
            <person name="Yamamoto M."/>
            <person name="Yamamoto S."/>
            <person name="Yamane H."/>
            <person name="Yoshiki S."/>
            <person name="Yoshihara R."/>
            <person name="Yukawa K."/>
            <person name="Zhong H."/>
            <person name="Yano M."/>
            <person name="Yuan Q."/>
            <person name="Ouyang S."/>
            <person name="Liu J."/>
            <person name="Jones K.M."/>
            <person name="Gansberger K."/>
            <person name="Moffat K."/>
            <person name="Hill J."/>
            <person name="Bera J."/>
            <person name="Fadrosh D."/>
            <person name="Jin S."/>
            <person name="Johri S."/>
            <person name="Kim M."/>
            <person name="Overton L."/>
            <person name="Reardon M."/>
            <person name="Tsitrin T."/>
            <person name="Vuong H."/>
            <person name="Weaver B."/>
            <person name="Ciecko A."/>
            <person name="Tallon L."/>
            <person name="Jackson J."/>
            <person name="Pai G."/>
            <person name="Aken S.V."/>
            <person name="Utterback T."/>
            <person name="Reidmuller S."/>
            <person name="Feldblyum T."/>
            <person name="Hsiao J."/>
            <person name="Zismann V."/>
            <person name="Iobst S."/>
            <person name="de Vazeille A.R."/>
            <person name="Buell C.R."/>
            <person name="Ying K."/>
            <person name="Li Y."/>
            <person name="Lu T."/>
            <person name="Huang Y."/>
            <person name="Zhao Q."/>
            <person name="Feng Q."/>
            <person name="Zhang L."/>
            <person name="Zhu J."/>
            <person name="Weng Q."/>
            <person name="Mu J."/>
            <person name="Lu Y."/>
            <person name="Fan D."/>
            <person name="Liu Y."/>
            <person name="Guan J."/>
            <person name="Zhang Y."/>
            <person name="Yu S."/>
            <person name="Liu X."/>
            <person name="Zhang Y."/>
            <person name="Hong G."/>
            <person name="Han B."/>
            <person name="Choisne N."/>
            <person name="Demange N."/>
            <person name="Orjeda G."/>
            <person name="Samain S."/>
            <person name="Cattolico L."/>
            <person name="Pelletier E."/>
            <person name="Couloux A."/>
            <person name="Segurens B."/>
            <person name="Wincker P."/>
            <person name="D'Hont A."/>
            <person name="Scarpelli C."/>
            <person name="Weissenbach J."/>
            <person name="Salanoubat M."/>
            <person name="Quetier F."/>
            <person name="Yu Y."/>
            <person name="Kim H.R."/>
            <person name="Rambo T."/>
            <person name="Currie J."/>
            <person name="Collura K."/>
            <person name="Luo M."/>
            <person name="Yang T."/>
            <person name="Ammiraju J.S.S."/>
            <person name="Engler F."/>
            <person name="Soderlund C."/>
            <person name="Wing R.A."/>
            <person name="Palmer L.E."/>
            <person name="de la Bastide M."/>
            <person name="Spiegel L."/>
            <person name="Nascimento L."/>
            <person name="Zutavern T."/>
            <person name="O'Shaughnessy A."/>
            <person name="Dike S."/>
            <person name="Dedhia N."/>
            <person name="Preston R."/>
            <person name="Balija V."/>
            <person name="McCombie W.R."/>
            <person name="Chow T."/>
            <person name="Chen H."/>
            <person name="Chung M."/>
            <person name="Chen C."/>
            <person name="Shaw J."/>
            <person name="Wu H."/>
            <person name="Hsiao K."/>
            <person name="Chao Y."/>
            <person name="Chu M."/>
            <person name="Cheng C."/>
            <person name="Hour A."/>
            <person name="Lee P."/>
            <person name="Lin S."/>
            <person name="Lin Y."/>
            <person name="Liou J."/>
            <person name="Liu S."/>
            <person name="Hsing Y."/>
            <person name="Raghuvanshi S."/>
            <person name="Mohanty A."/>
            <person name="Bharti A.K."/>
            <person name="Gaur A."/>
            <person name="Gupta V."/>
            <person name="Kumar D."/>
            <person name="Ravi V."/>
            <person name="Vij S."/>
            <person name="Kapur A."/>
            <person name="Khurana P."/>
            <person name="Khurana P."/>
            <person name="Khurana J.P."/>
            <person name="Tyagi A.K."/>
            <person name="Gaikwad K."/>
            <person name="Singh A."/>
            <person name="Dalal V."/>
            <person name="Srivastava S."/>
            <person name="Dixit A."/>
            <person name="Pal A.K."/>
            <person name="Ghazi I.A."/>
            <person name="Yadav M."/>
            <person name="Pandit A."/>
            <person name="Bhargava A."/>
            <person name="Sureshbabu K."/>
            <person name="Batra K."/>
            <person name="Sharma T.R."/>
            <person name="Mohapatra T."/>
            <person name="Singh N.K."/>
            <person name="Messing J."/>
            <person name="Nelson A.B."/>
            <person name="Fuks G."/>
            <person name="Kavchok S."/>
            <person name="Keizer G."/>
            <person name="Linton E."/>
            <person name="Llaca V."/>
            <person name="Song R."/>
            <person name="Tanyolac B."/>
            <person name="Young S."/>
            <person name="Ho-Il K."/>
            <person name="Hahn J.H."/>
            <person name="Sangsakoo G."/>
            <person name="Vanavichit A."/>
            <person name="de Mattos Luiz.A.T."/>
            <person name="Zimmer P.D."/>
            <person name="Malone G."/>
            <person name="Dellagostin O."/>
            <person name="de Oliveira A.C."/>
            <person name="Bevan M."/>
            <person name="Bancroft I."/>
            <person name="Minx P."/>
            <person name="Cordum H."/>
            <person name="Wilson R."/>
            <person name="Cheng Z."/>
            <person name="Jin W."/>
            <person name="Jiang J."/>
            <person name="Leong S.A."/>
            <person name="Iwama H."/>
            <person name="Gojobori T."/>
            <person name="Itoh T."/>
            <person name="Niimura Y."/>
            <person name="Fujii Y."/>
            <person name="Habara T."/>
            <person name="Sakai H."/>
            <person name="Sato Y."/>
            <person name="Wilson G."/>
            <person name="Kumar K."/>
            <person name="McCouch S."/>
            <person name="Juretic N."/>
            <person name="Hoen D."/>
            <person name="Wright S."/>
            <person name="Bruskiewich R."/>
            <person name="Bureau T."/>
            <person name="Miyao A."/>
            <person name="Hirochika H."/>
            <person name="Nishikawa T."/>
            <person name="Kadowaki K."/>
            <person name="Sugiura M."/>
            <person name="Burr B."/>
            <person name="Sasaki T."/>
        </authorList>
    </citation>
    <scope>NUCLEOTIDE SEQUENCE [LARGE SCALE GENOMIC DNA]</scope>
    <source>
        <strain evidence="5">cv. Nipponbare</strain>
    </source>
</reference>
<evidence type="ECO:0000256" key="1">
    <source>
        <dbReference type="SAM" id="MobiDB-lite"/>
    </source>
</evidence>
<gene>
    <name evidence="3" type="primary">OJ1612_A04.137</name>
    <name evidence="4" type="synonym">P0534A03.106</name>
</gene>
<protein>
    <recommendedName>
        <fullName evidence="6">Secreted protein</fullName>
    </recommendedName>
</protein>
<dbReference type="AlphaFoldDB" id="Q7XIJ0"/>
<feature type="compositionally biased region" description="Polar residues" evidence="1">
    <location>
        <begin position="78"/>
        <end position="92"/>
    </location>
</feature>
<evidence type="ECO:0008006" key="6">
    <source>
        <dbReference type="Google" id="ProtNLM"/>
    </source>
</evidence>
<reference evidence="5" key="4">
    <citation type="journal article" date="2008" name="Nucleic Acids Res.">
        <title>The rice annotation project database (RAP-DB): 2008 update.</title>
        <authorList>
            <consortium name="The rice annotation project (RAP)"/>
        </authorList>
    </citation>
    <scope>GENOME REANNOTATION</scope>
    <source>
        <strain evidence="5">cv. Nipponbare</strain>
    </source>
</reference>
<organism evidence="3 5">
    <name type="scientific">Oryza sativa subsp. japonica</name>
    <name type="common">Rice</name>
    <dbReference type="NCBI Taxonomy" id="39947"/>
    <lineage>
        <taxon>Eukaryota</taxon>
        <taxon>Viridiplantae</taxon>
        <taxon>Streptophyta</taxon>
        <taxon>Embryophyta</taxon>
        <taxon>Tracheophyta</taxon>
        <taxon>Spermatophyta</taxon>
        <taxon>Magnoliopsida</taxon>
        <taxon>Liliopsida</taxon>
        <taxon>Poales</taxon>
        <taxon>Poaceae</taxon>
        <taxon>BOP clade</taxon>
        <taxon>Oryzoideae</taxon>
        <taxon>Oryzeae</taxon>
        <taxon>Oryzinae</taxon>
        <taxon>Oryza</taxon>
        <taxon>Oryza sativa</taxon>
    </lineage>
</organism>
<reference evidence="3" key="1">
    <citation type="submission" date="2001-07" db="EMBL/GenBank/DDBJ databases">
        <title>Oryza sativa nipponbare(GA3) genomic DNA, chromosome 7, BAC clone:OJ1612_A04.</title>
        <authorList>
            <person name="Sasaki T."/>
            <person name="Matsumoto T."/>
            <person name="Yamamoto K."/>
        </authorList>
    </citation>
    <scope>NUCLEOTIDE SEQUENCE</scope>
</reference>
<dbReference type="EMBL" id="AP004401">
    <property type="protein sequence ID" value="BAC83589.1"/>
    <property type="molecule type" value="Genomic_DNA"/>
</dbReference>